<name>A0ABS4JUS0_9FIRM</name>
<proteinExistence type="predicted"/>
<evidence type="ECO:0000313" key="2">
    <source>
        <dbReference type="EMBL" id="MBP2019287.1"/>
    </source>
</evidence>
<feature type="transmembrane region" description="Helical" evidence="1">
    <location>
        <begin position="89"/>
        <end position="111"/>
    </location>
</feature>
<comment type="caution">
    <text evidence="2">The sequence shown here is derived from an EMBL/GenBank/DDBJ whole genome shotgun (WGS) entry which is preliminary data.</text>
</comment>
<organism evidence="2 3">
    <name type="scientific">Symbiobacterium terraclitae</name>
    <dbReference type="NCBI Taxonomy" id="557451"/>
    <lineage>
        <taxon>Bacteria</taxon>
        <taxon>Bacillati</taxon>
        <taxon>Bacillota</taxon>
        <taxon>Clostridia</taxon>
        <taxon>Eubacteriales</taxon>
        <taxon>Symbiobacteriaceae</taxon>
        <taxon>Symbiobacterium</taxon>
    </lineage>
</organism>
<gene>
    <name evidence="2" type="ORF">J2Z79_002714</name>
</gene>
<keyword evidence="1" id="KW-1133">Transmembrane helix</keyword>
<protein>
    <submittedName>
        <fullName evidence="2">Uncharacterized protein</fullName>
    </submittedName>
</protein>
<sequence length="115" mass="12488">MERRLWWRLRLYRWGQAHDRWLRVFMVAGFVGLAVTLALRSMAPQLWPGWQLLTMGGSLVLAGAGHALLGEQTTVAAYVRGESDQLPGVTRMASGLLASLGGALIALTGLVQMVG</sequence>
<keyword evidence="1" id="KW-0812">Transmembrane</keyword>
<dbReference type="RefSeq" id="WP_209467400.1">
    <property type="nucleotide sequence ID" value="NZ_JAGGLG010000025.1"/>
</dbReference>
<dbReference type="Proteomes" id="UP001519289">
    <property type="component" value="Unassembled WGS sequence"/>
</dbReference>
<accession>A0ABS4JUS0</accession>
<evidence type="ECO:0000313" key="3">
    <source>
        <dbReference type="Proteomes" id="UP001519289"/>
    </source>
</evidence>
<keyword evidence="3" id="KW-1185">Reference proteome</keyword>
<feature type="transmembrane region" description="Helical" evidence="1">
    <location>
        <begin position="49"/>
        <end position="69"/>
    </location>
</feature>
<dbReference type="EMBL" id="JAGGLG010000025">
    <property type="protein sequence ID" value="MBP2019287.1"/>
    <property type="molecule type" value="Genomic_DNA"/>
</dbReference>
<feature type="transmembrane region" description="Helical" evidence="1">
    <location>
        <begin position="21"/>
        <end position="43"/>
    </location>
</feature>
<evidence type="ECO:0000256" key="1">
    <source>
        <dbReference type="SAM" id="Phobius"/>
    </source>
</evidence>
<keyword evidence="1" id="KW-0472">Membrane</keyword>
<reference evidence="2 3" key="1">
    <citation type="submission" date="2021-03" db="EMBL/GenBank/DDBJ databases">
        <title>Genomic Encyclopedia of Type Strains, Phase IV (KMG-IV): sequencing the most valuable type-strain genomes for metagenomic binning, comparative biology and taxonomic classification.</title>
        <authorList>
            <person name="Goeker M."/>
        </authorList>
    </citation>
    <scope>NUCLEOTIDE SEQUENCE [LARGE SCALE GENOMIC DNA]</scope>
    <source>
        <strain evidence="2 3">DSM 27138</strain>
    </source>
</reference>